<dbReference type="InParanoid" id="A0A7N2LJT8"/>
<dbReference type="AlphaFoldDB" id="A0A7N2LJT8"/>
<evidence type="ECO:0000313" key="2">
    <source>
        <dbReference type="Proteomes" id="UP000594261"/>
    </source>
</evidence>
<dbReference type="Gramene" id="QL04p084491:mrna">
    <property type="protein sequence ID" value="QL04p084491:mrna:CDS:2"/>
    <property type="gene ID" value="QL04p084491"/>
</dbReference>
<reference evidence="1" key="2">
    <citation type="submission" date="2021-01" db="UniProtKB">
        <authorList>
            <consortium name="EnsemblPlants"/>
        </authorList>
    </citation>
    <scope>IDENTIFICATION</scope>
</reference>
<name>A0A7N2LJT8_QUELO</name>
<protein>
    <recommendedName>
        <fullName evidence="3">F-box protein</fullName>
    </recommendedName>
</protein>
<accession>A0A7N2LJT8</accession>
<keyword evidence="2" id="KW-1185">Reference proteome</keyword>
<evidence type="ECO:0008006" key="3">
    <source>
        <dbReference type="Google" id="ProtNLM"/>
    </source>
</evidence>
<dbReference type="EnsemblPlants" id="QL04p084491:mrna">
    <property type="protein sequence ID" value="QL04p084491:mrna:CDS:2"/>
    <property type="gene ID" value="QL04p084491"/>
</dbReference>
<proteinExistence type="predicted"/>
<evidence type="ECO:0000313" key="1">
    <source>
        <dbReference type="EnsemblPlants" id="QL04p084491:mrna:CDS:2"/>
    </source>
</evidence>
<dbReference type="EMBL" id="LRBV02000004">
    <property type="status" value="NOT_ANNOTATED_CDS"/>
    <property type="molecule type" value="Genomic_DNA"/>
</dbReference>
<sequence length="231" mass="26349">MPSHFFTLGKNTCVLSFANSDPTLITEISRFRIPFPNASIIGFCNGIFCLLEYRIIRNVCSFPSNPTYYLWPYLIIYLWNSSIRKFKRLPYARLNDRFDNAVAYGLGYQSQNNDFKVYLDGLSLIFEQLVVFKGLLALIAFGKAEDEIGLIKECHIWVMRDYGVVESCSQIVVGPFQDVGKFFGCTGSGELVFSCDLKILNKNNLGIEDLEPKFYTADLMDLMESLVLLKE</sequence>
<reference evidence="1 2" key="1">
    <citation type="journal article" date="2016" name="G3 (Bethesda)">
        <title>First Draft Assembly and Annotation of the Genome of a California Endemic Oak Quercus lobata Nee (Fagaceae).</title>
        <authorList>
            <person name="Sork V.L."/>
            <person name="Fitz-Gibbon S.T."/>
            <person name="Puiu D."/>
            <person name="Crepeau M."/>
            <person name="Gugger P.F."/>
            <person name="Sherman R."/>
            <person name="Stevens K."/>
            <person name="Langley C.H."/>
            <person name="Pellegrini M."/>
            <person name="Salzberg S.L."/>
        </authorList>
    </citation>
    <scope>NUCLEOTIDE SEQUENCE [LARGE SCALE GENOMIC DNA]</scope>
    <source>
        <strain evidence="1 2">cv. SW786</strain>
    </source>
</reference>
<dbReference type="Proteomes" id="UP000594261">
    <property type="component" value="Chromosome 4"/>
</dbReference>
<organism evidence="1 2">
    <name type="scientific">Quercus lobata</name>
    <name type="common">Valley oak</name>
    <dbReference type="NCBI Taxonomy" id="97700"/>
    <lineage>
        <taxon>Eukaryota</taxon>
        <taxon>Viridiplantae</taxon>
        <taxon>Streptophyta</taxon>
        <taxon>Embryophyta</taxon>
        <taxon>Tracheophyta</taxon>
        <taxon>Spermatophyta</taxon>
        <taxon>Magnoliopsida</taxon>
        <taxon>eudicotyledons</taxon>
        <taxon>Gunneridae</taxon>
        <taxon>Pentapetalae</taxon>
        <taxon>rosids</taxon>
        <taxon>fabids</taxon>
        <taxon>Fagales</taxon>
        <taxon>Fagaceae</taxon>
        <taxon>Quercus</taxon>
    </lineage>
</organism>